<dbReference type="Gene3D" id="3.40.50.1460">
    <property type="match status" value="1"/>
</dbReference>
<evidence type="ECO:0000313" key="3">
    <source>
        <dbReference type="EMBL" id="PMD60759.1"/>
    </source>
</evidence>
<name>A0A2J6TCL5_9HELO</name>
<gene>
    <name evidence="3" type="ORF">K444DRAFT_721207</name>
</gene>
<evidence type="ECO:0000259" key="2">
    <source>
        <dbReference type="Pfam" id="PF00656"/>
    </source>
</evidence>
<dbReference type="GeneID" id="36596590"/>
<dbReference type="PANTHER" id="PTHR48104:SF30">
    <property type="entry name" value="METACASPASE-1"/>
    <property type="match status" value="1"/>
</dbReference>
<dbReference type="RefSeq" id="XP_024737663.1">
    <property type="nucleotide sequence ID" value="XM_024888514.1"/>
</dbReference>
<dbReference type="InterPro" id="IPR011600">
    <property type="entry name" value="Pept_C14_caspase"/>
</dbReference>
<dbReference type="OrthoDB" id="3223806at2759"/>
<reference evidence="3 4" key="1">
    <citation type="submission" date="2016-04" db="EMBL/GenBank/DDBJ databases">
        <title>A degradative enzymes factory behind the ericoid mycorrhizal symbiosis.</title>
        <authorList>
            <consortium name="DOE Joint Genome Institute"/>
            <person name="Martino E."/>
            <person name="Morin E."/>
            <person name="Grelet G."/>
            <person name="Kuo A."/>
            <person name="Kohler A."/>
            <person name="Daghino S."/>
            <person name="Barry K."/>
            <person name="Choi C."/>
            <person name="Cichocki N."/>
            <person name="Clum A."/>
            <person name="Copeland A."/>
            <person name="Hainaut M."/>
            <person name="Haridas S."/>
            <person name="Labutti K."/>
            <person name="Lindquist E."/>
            <person name="Lipzen A."/>
            <person name="Khouja H.-R."/>
            <person name="Murat C."/>
            <person name="Ohm R."/>
            <person name="Olson A."/>
            <person name="Spatafora J."/>
            <person name="Veneault-Fourrey C."/>
            <person name="Henrissat B."/>
            <person name="Grigoriev I."/>
            <person name="Martin F."/>
            <person name="Perotto S."/>
        </authorList>
    </citation>
    <scope>NUCLEOTIDE SEQUENCE [LARGE SCALE GENOMIC DNA]</scope>
    <source>
        <strain evidence="3 4">E</strain>
    </source>
</reference>
<dbReference type="GO" id="GO:0006508">
    <property type="term" value="P:proteolysis"/>
    <property type="evidence" value="ECO:0007669"/>
    <property type="project" value="InterPro"/>
</dbReference>
<proteinExistence type="inferred from homology"/>
<dbReference type="EMBL" id="KZ613788">
    <property type="protein sequence ID" value="PMD60759.1"/>
    <property type="molecule type" value="Genomic_DNA"/>
</dbReference>
<dbReference type="Proteomes" id="UP000235371">
    <property type="component" value="Unassembled WGS sequence"/>
</dbReference>
<feature type="domain" description="Peptidase C14 caspase" evidence="2">
    <location>
        <begin position="11"/>
        <end position="270"/>
    </location>
</feature>
<protein>
    <recommendedName>
        <fullName evidence="2">Peptidase C14 caspase domain-containing protein</fullName>
    </recommendedName>
</protein>
<keyword evidence="4" id="KW-1185">Reference proteome</keyword>
<evidence type="ECO:0000256" key="1">
    <source>
        <dbReference type="ARBA" id="ARBA00009005"/>
    </source>
</evidence>
<dbReference type="GO" id="GO:0005737">
    <property type="term" value="C:cytoplasm"/>
    <property type="evidence" value="ECO:0007669"/>
    <property type="project" value="TreeGrafter"/>
</dbReference>
<sequence length="604" mass="67389">MPSRSANIVTHYAILIAINDYPDKPLEGCVRDAQDTKAYLESTLHDSVEVQIIVTSQSGPQSSNTIEGRRVTSLAKPRNFVYIHYSGHGTQKPPSGTFSNESTADLALVLLGGEQDKKIRCLWGFELAGLLKTMVDSGLVITLILDCCFSAGVYRRKDPSVRFLPYDSKVDSEYSSKPDQIPGDERYRDISMLPNWLVRPDWYAILAVCGPHEITIELKDADGRKHGALSYFLLKTIKCVNLTKRHGDIYDHLRPKLKAAGLRQNPVLYGNQNQGFFGQVNSDIIAVAIPIIVSKNGNLQLQAGRAHGFKTDDQLILYPLGTAEVDPRVQGNSEVAKVVCTRALTSNLERMDEDDSDDELTLADAPAIRVRTGWMARVLTRSSLQSFPIRLASGLPNLEEWLTVLRERSLEAHIDTNKHPSMFDVVLNNGEYEILDESGNIIINLPSIPQDQTNIGQIGSILEHLKMEHNTIAELVLENQGEKYLYLFIYDLGPCWQVENVNRGTYIVVPPRIDGQRARPTRKRLRMRIPDKMREEGHSSCKDILKIFVTSQPTSFDLLELPKLGGRAKTSQADRTPGEGGDGSENWAAMNFSIHISVQGDIDQ</sequence>
<comment type="similarity">
    <text evidence="1">Belongs to the peptidase C14B family.</text>
</comment>
<dbReference type="InParanoid" id="A0A2J6TCL5"/>
<dbReference type="PANTHER" id="PTHR48104">
    <property type="entry name" value="METACASPASE-4"/>
    <property type="match status" value="1"/>
</dbReference>
<dbReference type="AlphaFoldDB" id="A0A2J6TCL5"/>
<dbReference type="InterPro" id="IPR050452">
    <property type="entry name" value="Metacaspase"/>
</dbReference>
<accession>A0A2J6TCL5</accession>
<organism evidence="3 4">
    <name type="scientific">Hyaloscypha bicolor E</name>
    <dbReference type="NCBI Taxonomy" id="1095630"/>
    <lineage>
        <taxon>Eukaryota</taxon>
        <taxon>Fungi</taxon>
        <taxon>Dikarya</taxon>
        <taxon>Ascomycota</taxon>
        <taxon>Pezizomycotina</taxon>
        <taxon>Leotiomycetes</taxon>
        <taxon>Helotiales</taxon>
        <taxon>Hyaloscyphaceae</taxon>
        <taxon>Hyaloscypha</taxon>
        <taxon>Hyaloscypha bicolor</taxon>
    </lineage>
</organism>
<dbReference type="Pfam" id="PF00656">
    <property type="entry name" value="Peptidase_C14"/>
    <property type="match status" value="1"/>
</dbReference>
<evidence type="ECO:0000313" key="4">
    <source>
        <dbReference type="Proteomes" id="UP000235371"/>
    </source>
</evidence>
<dbReference type="GO" id="GO:0004197">
    <property type="term" value="F:cysteine-type endopeptidase activity"/>
    <property type="evidence" value="ECO:0007669"/>
    <property type="project" value="InterPro"/>
</dbReference>